<name>A0A0E9QWQ6_ANGAN</name>
<organism evidence="1">
    <name type="scientific">Anguilla anguilla</name>
    <name type="common">European freshwater eel</name>
    <name type="synonym">Muraena anguilla</name>
    <dbReference type="NCBI Taxonomy" id="7936"/>
    <lineage>
        <taxon>Eukaryota</taxon>
        <taxon>Metazoa</taxon>
        <taxon>Chordata</taxon>
        <taxon>Craniata</taxon>
        <taxon>Vertebrata</taxon>
        <taxon>Euteleostomi</taxon>
        <taxon>Actinopterygii</taxon>
        <taxon>Neopterygii</taxon>
        <taxon>Teleostei</taxon>
        <taxon>Anguilliformes</taxon>
        <taxon>Anguillidae</taxon>
        <taxon>Anguilla</taxon>
    </lineage>
</organism>
<reference evidence="1" key="1">
    <citation type="submission" date="2014-11" db="EMBL/GenBank/DDBJ databases">
        <authorList>
            <person name="Amaro Gonzalez C."/>
        </authorList>
    </citation>
    <scope>NUCLEOTIDE SEQUENCE</scope>
</reference>
<protein>
    <submittedName>
        <fullName evidence="1">Uncharacterized protein</fullName>
    </submittedName>
</protein>
<evidence type="ECO:0000313" key="1">
    <source>
        <dbReference type="EMBL" id="JAH21371.1"/>
    </source>
</evidence>
<sequence>MKILINNRKNFPDFIPAALRELSLTLSSRRY</sequence>
<reference evidence="1" key="2">
    <citation type="journal article" date="2015" name="Fish Shellfish Immunol.">
        <title>Early steps in the European eel (Anguilla anguilla)-Vibrio vulnificus interaction in the gills: Role of the RtxA13 toxin.</title>
        <authorList>
            <person name="Callol A."/>
            <person name="Pajuelo D."/>
            <person name="Ebbesson L."/>
            <person name="Teles M."/>
            <person name="MacKenzie S."/>
            <person name="Amaro C."/>
        </authorList>
    </citation>
    <scope>NUCLEOTIDE SEQUENCE</scope>
</reference>
<accession>A0A0E9QWQ6</accession>
<proteinExistence type="predicted"/>
<dbReference type="EMBL" id="GBXM01087206">
    <property type="protein sequence ID" value="JAH21371.1"/>
    <property type="molecule type" value="Transcribed_RNA"/>
</dbReference>
<dbReference type="AlphaFoldDB" id="A0A0E9QWQ6"/>